<accession>A0ABU6ZUZ9</accession>
<evidence type="ECO:0000313" key="2">
    <source>
        <dbReference type="Proteomes" id="UP001341840"/>
    </source>
</evidence>
<protein>
    <submittedName>
        <fullName evidence="1">Uncharacterized protein</fullName>
    </submittedName>
</protein>
<name>A0ABU6ZUZ9_9FABA</name>
<evidence type="ECO:0000313" key="1">
    <source>
        <dbReference type="EMBL" id="MED6225765.1"/>
    </source>
</evidence>
<dbReference type="Proteomes" id="UP001341840">
    <property type="component" value="Unassembled WGS sequence"/>
</dbReference>
<dbReference type="EMBL" id="JASCZI010274197">
    <property type="protein sequence ID" value="MED6225765.1"/>
    <property type="molecule type" value="Genomic_DNA"/>
</dbReference>
<gene>
    <name evidence="1" type="ORF">PIB30_096889</name>
</gene>
<comment type="caution">
    <text evidence="1">The sequence shown here is derived from an EMBL/GenBank/DDBJ whole genome shotgun (WGS) entry which is preliminary data.</text>
</comment>
<reference evidence="1 2" key="1">
    <citation type="journal article" date="2023" name="Plants (Basel)">
        <title>Bridging the Gap: Combining Genomics and Transcriptomics Approaches to Understand Stylosanthes scabra, an Orphan Legume from the Brazilian Caatinga.</title>
        <authorList>
            <person name="Ferreira-Neto J.R.C."/>
            <person name="da Silva M.D."/>
            <person name="Binneck E."/>
            <person name="de Melo N.F."/>
            <person name="da Silva R.H."/>
            <person name="de Melo A.L.T.M."/>
            <person name="Pandolfi V."/>
            <person name="Bustamante F.O."/>
            <person name="Brasileiro-Vidal A.C."/>
            <person name="Benko-Iseppon A.M."/>
        </authorList>
    </citation>
    <scope>NUCLEOTIDE SEQUENCE [LARGE SCALE GENOMIC DNA]</scope>
    <source>
        <tissue evidence="1">Leaves</tissue>
    </source>
</reference>
<organism evidence="1 2">
    <name type="scientific">Stylosanthes scabra</name>
    <dbReference type="NCBI Taxonomy" id="79078"/>
    <lineage>
        <taxon>Eukaryota</taxon>
        <taxon>Viridiplantae</taxon>
        <taxon>Streptophyta</taxon>
        <taxon>Embryophyta</taxon>
        <taxon>Tracheophyta</taxon>
        <taxon>Spermatophyta</taxon>
        <taxon>Magnoliopsida</taxon>
        <taxon>eudicotyledons</taxon>
        <taxon>Gunneridae</taxon>
        <taxon>Pentapetalae</taxon>
        <taxon>rosids</taxon>
        <taxon>fabids</taxon>
        <taxon>Fabales</taxon>
        <taxon>Fabaceae</taxon>
        <taxon>Papilionoideae</taxon>
        <taxon>50 kb inversion clade</taxon>
        <taxon>dalbergioids sensu lato</taxon>
        <taxon>Dalbergieae</taxon>
        <taxon>Pterocarpus clade</taxon>
        <taxon>Stylosanthes</taxon>
    </lineage>
</organism>
<proteinExistence type="predicted"/>
<sequence length="127" mass="14502">MLLPEEPPLTSFFSGRVATSFFSAAASVLAPNPGYALALRSCYCSPLPPPYTHRRRRCKLLKESTAKLERLPKLKMLILGKDAYNVQELSFNAEGFSQLNILRLIQLKELEQWTIKERALKKQRCFT</sequence>
<keyword evidence="2" id="KW-1185">Reference proteome</keyword>